<evidence type="ECO:0000256" key="10">
    <source>
        <dbReference type="ARBA" id="ARBA00023077"/>
    </source>
</evidence>
<evidence type="ECO:0000256" key="14">
    <source>
        <dbReference type="PROSITE-ProRule" id="PRU01360"/>
    </source>
</evidence>
<protein>
    <submittedName>
        <fullName evidence="20">TonB-dependent receptor</fullName>
    </submittedName>
</protein>
<dbReference type="GO" id="GO:0009279">
    <property type="term" value="C:cell outer membrane"/>
    <property type="evidence" value="ECO:0007669"/>
    <property type="project" value="UniProtKB-SubCell"/>
</dbReference>
<dbReference type="GO" id="GO:0015344">
    <property type="term" value="F:siderophore uptake transmembrane transporter activity"/>
    <property type="evidence" value="ECO:0007669"/>
    <property type="project" value="TreeGrafter"/>
</dbReference>
<dbReference type="InterPro" id="IPR037066">
    <property type="entry name" value="Plug_dom_sf"/>
</dbReference>
<evidence type="ECO:0000256" key="2">
    <source>
        <dbReference type="ARBA" id="ARBA00009810"/>
    </source>
</evidence>
<evidence type="ECO:0000256" key="7">
    <source>
        <dbReference type="ARBA" id="ARBA00022729"/>
    </source>
</evidence>
<evidence type="ECO:0000256" key="16">
    <source>
        <dbReference type="SAM" id="MobiDB-lite"/>
    </source>
</evidence>
<evidence type="ECO:0000259" key="19">
    <source>
        <dbReference type="Pfam" id="PF07715"/>
    </source>
</evidence>
<gene>
    <name evidence="20" type="ORF">BKD09_20125</name>
</gene>
<evidence type="ECO:0000313" key="21">
    <source>
        <dbReference type="Proteomes" id="UP000181962"/>
    </source>
</evidence>
<evidence type="ECO:0000256" key="11">
    <source>
        <dbReference type="ARBA" id="ARBA00023136"/>
    </source>
</evidence>
<keyword evidence="11 14" id="KW-0472">Membrane</keyword>
<evidence type="ECO:0000256" key="3">
    <source>
        <dbReference type="ARBA" id="ARBA00022448"/>
    </source>
</evidence>
<dbReference type="RefSeq" id="WP_071912141.1">
    <property type="nucleotide sequence ID" value="NZ_CP017637.1"/>
</dbReference>
<keyword evidence="9" id="KW-0406">Ion transport</keyword>
<evidence type="ECO:0000256" key="1">
    <source>
        <dbReference type="ARBA" id="ARBA00004571"/>
    </source>
</evidence>
<keyword evidence="12 20" id="KW-0675">Receptor</keyword>
<dbReference type="GO" id="GO:0015891">
    <property type="term" value="P:siderophore transport"/>
    <property type="evidence" value="ECO:0007669"/>
    <property type="project" value="InterPro"/>
</dbReference>
<keyword evidence="7 17" id="KW-0732">Signal</keyword>
<evidence type="ECO:0000256" key="8">
    <source>
        <dbReference type="ARBA" id="ARBA00023004"/>
    </source>
</evidence>
<keyword evidence="10 15" id="KW-0798">TonB box</keyword>
<feature type="chain" id="PRO_5013109121" evidence="17">
    <location>
        <begin position="21"/>
        <end position="754"/>
    </location>
</feature>
<dbReference type="OrthoDB" id="9760333at2"/>
<evidence type="ECO:0000256" key="12">
    <source>
        <dbReference type="ARBA" id="ARBA00023170"/>
    </source>
</evidence>
<evidence type="ECO:0000256" key="15">
    <source>
        <dbReference type="RuleBase" id="RU003357"/>
    </source>
</evidence>
<dbReference type="Gene3D" id="2.170.130.10">
    <property type="entry name" value="TonB-dependent receptor, plug domain"/>
    <property type="match status" value="1"/>
</dbReference>
<evidence type="ECO:0000259" key="18">
    <source>
        <dbReference type="Pfam" id="PF00593"/>
    </source>
</evidence>
<sequence length="754" mass="82846">MTTYLRTTAGLIGGALPLLAGLMDAAPAEAQSSSQELPAVVVEQSSRPAARTRPSPSRQAAQAASRRRQAERAPSNADTQAAGASTGAETATGPVRGYVATRSGTGTKTDTPLRETPQSITVVTADRIIDQGATTVQDALRYVPGVFADAYGADSRGDYPRIRGQDPNIYLDGTRVVNTWNFNEWRPEPYTLERIEVLRGPSSVLYGDTSTAGLLNLVSKRPQAESANEIGVQYGSFNRKQVQLDSTGKLTRDGEWLYRFIGVFRDSNMQTDYVKDDRIVLAPSLTWRPTNNTSWTVLGTYQKDTTGSSTAFLPHESTLYPGPNGFIPVQRFVSEPGFDKYQTETGAISSLFEHSFSDGLKIRQNLRYAHVEGIYRSMWPDLNFVDPSDPNYPFLDSGRRTMARSVWSRETVKDSLTSDSNAELKLHTGAVAHKVLFGADYREARERAQSGFATDPTPFDLYTPVYNGVTAPAMSPEPNLRQSQFGLYAQDQLRLGPWLAVLGLRHDYVTSDTQGFPVENYQATTGRAALMYELPFGLTPYVTYAQSFNPIFGAGICATVCAPQRGEMVELGFKYNPTPRNAINGAIFDITEKNRLASDPDNPLLSIQTGKVRIRGAELEVLTSLTPDLDLIAAYTYIDARVESGDNAGKHVETVPDHQASLWAKHRLAWFGLPGVTVGGGVRYVGQSWDGTDTIRTPDYTLFDAMVRYDNGPWRLQVNASNLFDKRHLTTCRIGGDCFLGIGRTVLGSVTYKF</sequence>
<keyword evidence="6 14" id="KW-0812">Transmembrane</keyword>
<dbReference type="FunFam" id="2.170.130.10:FF:000001">
    <property type="entry name" value="Catecholate siderophore TonB-dependent receptor"/>
    <property type="match status" value="1"/>
</dbReference>
<dbReference type="InterPro" id="IPR010105">
    <property type="entry name" value="TonB_sidphr_rcpt"/>
</dbReference>
<dbReference type="Pfam" id="PF00593">
    <property type="entry name" value="TonB_dep_Rec_b-barrel"/>
    <property type="match status" value="1"/>
</dbReference>
<accession>A0A1L3FBF8</accession>
<dbReference type="CDD" id="cd01347">
    <property type="entry name" value="ligand_gated_channel"/>
    <property type="match status" value="1"/>
</dbReference>
<feature type="region of interest" description="Disordered" evidence="16">
    <location>
        <begin position="32"/>
        <end position="113"/>
    </location>
</feature>
<dbReference type="PANTHER" id="PTHR32552:SF68">
    <property type="entry name" value="FERRICHROME OUTER MEMBRANE TRANSPORTER_PHAGE RECEPTOR"/>
    <property type="match status" value="1"/>
</dbReference>
<feature type="compositionally biased region" description="Polar residues" evidence="16">
    <location>
        <begin position="102"/>
        <end position="113"/>
    </location>
</feature>
<dbReference type="PROSITE" id="PS52016">
    <property type="entry name" value="TONB_DEPENDENT_REC_3"/>
    <property type="match status" value="1"/>
</dbReference>
<dbReference type="InterPro" id="IPR036942">
    <property type="entry name" value="Beta-barrel_TonB_sf"/>
</dbReference>
<keyword evidence="8" id="KW-0408">Iron</keyword>
<dbReference type="GO" id="GO:0038023">
    <property type="term" value="F:signaling receptor activity"/>
    <property type="evidence" value="ECO:0007669"/>
    <property type="project" value="InterPro"/>
</dbReference>
<dbReference type="PANTHER" id="PTHR32552">
    <property type="entry name" value="FERRICHROME IRON RECEPTOR-RELATED"/>
    <property type="match status" value="1"/>
</dbReference>
<dbReference type="InterPro" id="IPR039426">
    <property type="entry name" value="TonB-dep_rcpt-like"/>
</dbReference>
<evidence type="ECO:0000256" key="13">
    <source>
        <dbReference type="ARBA" id="ARBA00023237"/>
    </source>
</evidence>
<organism evidence="20 21">
    <name type="scientific">Bradyrhizobium japonicum</name>
    <dbReference type="NCBI Taxonomy" id="375"/>
    <lineage>
        <taxon>Bacteria</taxon>
        <taxon>Pseudomonadati</taxon>
        <taxon>Pseudomonadota</taxon>
        <taxon>Alphaproteobacteria</taxon>
        <taxon>Hyphomicrobiales</taxon>
        <taxon>Nitrobacteraceae</taxon>
        <taxon>Bradyrhizobium</taxon>
    </lineage>
</organism>
<dbReference type="SUPFAM" id="SSF56935">
    <property type="entry name" value="Porins"/>
    <property type="match status" value="1"/>
</dbReference>
<dbReference type="Gene3D" id="2.40.170.20">
    <property type="entry name" value="TonB-dependent receptor, beta-barrel domain"/>
    <property type="match status" value="1"/>
</dbReference>
<keyword evidence="4 14" id="KW-1134">Transmembrane beta strand</keyword>
<keyword evidence="5" id="KW-0410">Iron transport</keyword>
<name>A0A1L3FBF8_BRAJP</name>
<dbReference type="Proteomes" id="UP000181962">
    <property type="component" value="Chromosome"/>
</dbReference>
<dbReference type="InterPro" id="IPR000531">
    <property type="entry name" value="Beta-barrel_TonB"/>
</dbReference>
<feature type="signal peptide" evidence="17">
    <location>
        <begin position="1"/>
        <end position="20"/>
    </location>
</feature>
<comment type="subcellular location">
    <subcellularLocation>
        <location evidence="1 14">Cell outer membrane</location>
        <topology evidence="1 14">Multi-pass membrane protein</topology>
    </subcellularLocation>
</comment>
<proteinExistence type="inferred from homology"/>
<keyword evidence="13 14" id="KW-0998">Cell outer membrane</keyword>
<keyword evidence="3 14" id="KW-0813">Transport</keyword>
<evidence type="ECO:0000256" key="5">
    <source>
        <dbReference type="ARBA" id="ARBA00022496"/>
    </source>
</evidence>
<dbReference type="Pfam" id="PF07715">
    <property type="entry name" value="Plug"/>
    <property type="match status" value="1"/>
</dbReference>
<evidence type="ECO:0000256" key="17">
    <source>
        <dbReference type="SAM" id="SignalP"/>
    </source>
</evidence>
<reference evidence="20 21" key="1">
    <citation type="submission" date="2016-11" db="EMBL/GenBank/DDBJ databases">
        <title>Complete Genome Sequence of Bradyrhizobium sp. strain J5, an isolated from soybean nodule in Hokkaido.</title>
        <authorList>
            <person name="Kanehara K."/>
        </authorList>
    </citation>
    <scope>NUCLEOTIDE SEQUENCE [LARGE SCALE GENOMIC DNA]</scope>
    <source>
        <strain evidence="20 21">J5</strain>
    </source>
</reference>
<comment type="similarity">
    <text evidence="2 14 15">Belongs to the TonB-dependent receptor family.</text>
</comment>
<feature type="compositionally biased region" description="Low complexity" evidence="16">
    <location>
        <begin position="44"/>
        <end position="64"/>
    </location>
</feature>
<feature type="domain" description="TonB-dependent receptor-like beta-barrel" evidence="18">
    <location>
        <begin position="287"/>
        <end position="723"/>
    </location>
</feature>
<evidence type="ECO:0000256" key="9">
    <source>
        <dbReference type="ARBA" id="ARBA00023065"/>
    </source>
</evidence>
<feature type="compositionally biased region" description="Low complexity" evidence="16">
    <location>
        <begin position="81"/>
        <end position="93"/>
    </location>
</feature>
<dbReference type="EMBL" id="CP017637">
    <property type="protein sequence ID" value="APG10639.1"/>
    <property type="molecule type" value="Genomic_DNA"/>
</dbReference>
<evidence type="ECO:0000256" key="6">
    <source>
        <dbReference type="ARBA" id="ARBA00022692"/>
    </source>
</evidence>
<evidence type="ECO:0000313" key="20">
    <source>
        <dbReference type="EMBL" id="APG10639.1"/>
    </source>
</evidence>
<evidence type="ECO:0000256" key="4">
    <source>
        <dbReference type="ARBA" id="ARBA00022452"/>
    </source>
</evidence>
<dbReference type="InterPro" id="IPR012910">
    <property type="entry name" value="Plug_dom"/>
</dbReference>
<feature type="domain" description="TonB-dependent receptor plug" evidence="19">
    <location>
        <begin position="113"/>
        <end position="213"/>
    </location>
</feature>
<dbReference type="NCBIfam" id="TIGR01783">
    <property type="entry name" value="TonB-siderophor"/>
    <property type="match status" value="1"/>
</dbReference>
<dbReference type="AlphaFoldDB" id="A0A1L3FBF8"/>